<organism evidence="1 2">
    <name type="scientific">Ordospora colligata OC4</name>
    <dbReference type="NCBI Taxonomy" id="1354746"/>
    <lineage>
        <taxon>Eukaryota</taxon>
        <taxon>Fungi</taxon>
        <taxon>Fungi incertae sedis</taxon>
        <taxon>Microsporidia</taxon>
        <taxon>Ordosporidae</taxon>
        <taxon>Ordospora</taxon>
    </lineage>
</organism>
<dbReference type="OrthoDB" id="2193650at2759"/>
<dbReference type="GeneID" id="26262420"/>
<name>A0A0B2UD77_9MICR</name>
<comment type="caution">
    <text evidence="1">The sequence shown here is derived from an EMBL/GenBank/DDBJ whole genome shotgun (WGS) entry which is preliminary data.</text>
</comment>
<evidence type="ECO:0000313" key="1">
    <source>
        <dbReference type="EMBL" id="KHN69026.1"/>
    </source>
</evidence>
<dbReference type="InParanoid" id="A0A0B2UD77"/>
<proteinExistence type="predicted"/>
<dbReference type="EMBL" id="JOKQ01000010">
    <property type="protein sequence ID" value="KHN69026.1"/>
    <property type="molecule type" value="Genomic_DNA"/>
</dbReference>
<reference evidence="1 2" key="1">
    <citation type="journal article" date="2014" name="MBio">
        <title>The Ordospora colligata genome; evolution of extreme reduction in microsporidia and host-to-parasite horizontal gene transfer.</title>
        <authorList>
            <person name="Pombert J.-F."/>
            <person name="Haag K.L."/>
            <person name="Beidas S."/>
            <person name="Ebert D."/>
            <person name="Keeling P.J."/>
        </authorList>
    </citation>
    <scope>NUCLEOTIDE SEQUENCE [LARGE SCALE GENOMIC DNA]</scope>
    <source>
        <strain evidence="1 2">OC4</strain>
    </source>
</reference>
<dbReference type="HOGENOM" id="CLU_1660740_0_0_1"/>
<sequence length="160" mass="18342">MNTIAVVLNSIDYRKKITDDAATCAFLCSAKHIVLIFMEKNSIFLFNDPRVVLESEKLVSTEKRLQRKAATEYLHMIENSIKRINLEIEVSKLVICGDEKYKVRKCLECLGAEAVVLISEPRGKHLYEYLISPLEDYIFEMLQIPVIKVPIHTNSVPKQS</sequence>
<accession>A0A0B2UD77</accession>
<evidence type="ECO:0000313" key="2">
    <source>
        <dbReference type="Proteomes" id="UP000031056"/>
    </source>
</evidence>
<protein>
    <recommendedName>
        <fullName evidence="3">UspA domain-containing protein</fullName>
    </recommendedName>
</protein>
<dbReference type="Proteomes" id="UP000031056">
    <property type="component" value="Unassembled WGS sequence"/>
</dbReference>
<keyword evidence="2" id="KW-1185">Reference proteome</keyword>
<dbReference type="AlphaFoldDB" id="A0A0B2UD77"/>
<dbReference type="RefSeq" id="XP_014563068.1">
    <property type="nucleotide sequence ID" value="XM_014707582.1"/>
</dbReference>
<dbReference type="VEuPathDB" id="MicrosporidiaDB:M896_100100"/>
<gene>
    <name evidence="1" type="ORF">M896_100100</name>
</gene>
<evidence type="ECO:0008006" key="3">
    <source>
        <dbReference type="Google" id="ProtNLM"/>
    </source>
</evidence>